<sequence length="381" mass="41669">MATPTGRLGTDLEPGAVAAWRARSQRLWGERFATPLDAFRHLGAVQSQEYQPSKLTPAMRTSPDRDGLPFASVDSVDALIDKGAVIRTHVLRGTWHTVPVEDLRMMLAASKDRVLQLMATNNRAWGLDAITLGRGTEVLAEATSGGRHLTREEAAEALAGAGVADPASTRLIHLLMHAELESAICSGTPKGGKQTYANFDERVPAGPIAQDEAIRALALRFFTSRGPATLKDFTRWATLKVADAKAAIDGLGLEELRVGEQVFYYAQELPEARDAGPVVDFVQGFDEMVCSYTDSKDFVLHHSVPRTRFPGRARFTSVILLDGQVVGSWKATPKKESVLIETWRVRGFTAAEIAALRRGADRLRAWYGKPEMELVLEHEAA</sequence>
<organism evidence="1 2">
    <name type="scientific">Glycomyces luteolus</name>
    <dbReference type="NCBI Taxonomy" id="2670330"/>
    <lineage>
        <taxon>Bacteria</taxon>
        <taxon>Bacillati</taxon>
        <taxon>Actinomycetota</taxon>
        <taxon>Actinomycetes</taxon>
        <taxon>Glycomycetales</taxon>
        <taxon>Glycomycetaceae</taxon>
        <taxon>Glycomyces</taxon>
    </lineage>
</organism>
<dbReference type="EMBL" id="JAPZVP010000027">
    <property type="protein sequence ID" value="MDA1362735.1"/>
    <property type="molecule type" value="Genomic_DNA"/>
</dbReference>
<dbReference type="AlphaFoldDB" id="A0A9X3PPI7"/>
<proteinExistence type="predicted"/>
<comment type="caution">
    <text evidence="1">The sequence shown here is derived from an EMBL/GenBank/DDBJ whole genome shotgun (WGS) entry which is preliminary data.</text>
</comment>
<dbReference type="GO" id="GO:0003677">
    <property type="term" value="F:DNA binding"/>
    <property type="evidence" value="ECO:0007669"/>
    <property type="project" value="UniProtKB-KW"/>
</dbReference>
<reference evidence="1" key="1">
    <citation type="submission" date="2022-12" db="EMBL/GenBank/DDBJ databases">
        <title>Gycomyces niveus sp.nov.,a novel actinomycete isolated from soil in Shouguan.</title>
        <authorList>
            <person name="Yang X."/>
        </authorList>
    </citation>
    <scope>NUCLEOTIDE SEQUENCE</scope>
    <source>
        <strain evidence="1">NEAU-A15</strain>
    </source>
</reference>
<gene>
    <name evidence="1" type="ORF">O1R50_24160</name>
</gene>
<keyword evidence="2" id="KW-1185">Reference proteome</keyword>
<dbReference type="Proteomes" id="UP001146067">
    <property type="component" value="Unassembled WGS sequence"/>
</dbReference>
<accession>A0A9X3PPI7</accession>
<dbReference type="RefSeq" id="WP_270112818.1">
    <property type="nucleotide sequence ID" value="NZ_JAPZVP010000027.1"/>
</dbReference>
<keyword evidence="1" id="KW-0238">DNA-binding</keyword>
<evidence type="ECO:0000313" key="2">
    <source>
        <dbReference type="Proteomes" id="UP001146067"/>
    </source>
</evidence>
<protein>
    <submittedName>
        <fullName evidence="1">Winged helix DNA-binding domain-containing protein</fullName>
    </submittedName>
</protein>
<name>A0A9X3PPI7_9ACTN</name>
<evidence type="ECO:0000313" key="1">
    <source>
        <dbReference type="EMBL" id="MDA1362735.1"/>
    </source>
</evidence>
<dbReference type="Pfam" id="PF06224">
    <property type="entry name" value="AlkZ-like"/>
    <property type="match status" value="1"/>
</dbReference>
<dbReference type="InterPro" id="IPR009351">
    <property type="entry name" value="AlkZ-like"/>
</dbReference>
<dbReference type="PANTHER" id="PTHR38479:SF2">
    <property type="entry name" value="WINGED HELIX DNA-BINDING DOMAIN-CONTAINING PROTEIN"/>
    <property type="match status" value="1"/>
</dbReference>
<dbReference type="PANTHER" id="PTHR38479">
    <property type="entry name" value="LMO0824 PROTEIN"/>
    <property type="match status" value="1"/>
</dbReference>